<sequence length="289" mass="31921">MGTPAFPDLGKHCSVEDCNLIDFLPFTCDRCDKVFCLQHRSYAKHLCPNANQMDVTVLVCPLCAQGVRLVPNEDPNITWDLHVNGDCDPSNYQKATKKKRCPVPGCKEILVFSNTIRCKSCTQEYCLRHRFGPDHNCLGPRKPDRGLPFKGVLRSQKGNSTPNQTSNGSSKWSSSILNAASSIMASAEAGMQRLGIATNQALQKAKDGMAQGSGVNSDPVERCTQCQARFTNVTALIEHVEKVHERKVKEAPAPNRVIVDVCPRCSKAFRDPVLLVEHVEKDHRGFSKS</sequence>
<dbReference type="Gene3D" id="4.10.1110.10">
    <property type="entry name" value="AN1-like Zinc finger"/>
    <property type="match status" value="2"/>
</dbReference>
<dbReference type="InterPro" id="IPR057357">
    <property type="entry name" value="Znf-C2H2_ZFAND2A/B"/>
</dbReference>
<keyword evidence="6" id="KW-0346">Stress response</keyword>
<keyword evidence="2" id="KW-0479">Metal-binding</keyword>
<feature type="domain" description="AN1-type" evidence="10">
    <location>
        <begin position="7"/>
        <end position="55"/>
    </location>
</feature>
<evidence type="ECO:0000259" key="10">
    <source>
        <dbReference type="PROSITE" id="PS51039"/>
    </source>
</evidence>
<evidence type="ECO:0000256" key="7">
    <source>
        <dbReference type="PROSITE-ProRule" id="PRU00042"/>
    </source>
</evidence>
<dbReference type="PROSITE" id="PS00028">
    <property type="entry name" value="ZINC_FINGER_C2H2_1"/>
    <property type="match status" value="2"/>
</dbReference>
<evidence type="ECO:0000256" key="5">
    <source>
        <dbReference type="ARBA" id="ARBA00022833"/>
    </source>
</evidence>
<accession>A0A5B9MSF1</accession>
<dbReference type="Gene3D" id="3.30.160.60">
    <property type="entry name" value="Classic Zinc Finger"/>
    <property type="match status" value="1"/>
</dbReference>
<organism evidence="11">
    <name type="scientific">Cymbidium ensifolium</name>
    <name type="common">Orchid</name>
    <name type="synonym">Epidendrum ensifolium</name>
    <dbReference type="NCBI Taxonomy" id="78740"/>
    <lineage>
        <taxon>Eukaryota</taxon>
        <taxon>Viridiplantae</taxon>
        <taxon>Streptophyta</taxon>
        <taxon>Embryophyta</taxon>
        <taxon>Tracheophyta</taxon>
        <taxon>Spermatophyta</taxon>
        <taxon>Magnoliopsida</taxon>
        <taxon>Liliopsida</taxon>
        <taxon>Asparagales</taxon>
        <taxon>Orchidaceae</taxon>
        <taxon>Epidendroideae</taxon>
        <taxon>Cymbidieae</taxon>
        <taxon>Cymbidiinae</taxon>
        <taxon>Cymbidium</taxon>
    </lineage>
</organism>
<feature type="domain" description="AN1-type" evidence="10">
    <location>
        <begin position="95"/>
        <end position="145"/>
    </location>
</feature>
<dbReference type="EMBL" id="MK470653">
    <property type="protein sequence ID" value="QEG03130.1"/>
    <property type="molecule type" value="mRNA"/>
</dbReference>
<feature type="domain" description="C2H2-type" evidence="9">
    <location>
        <begin position="221"/>
        <end position="249"/>
    </location>
</feature>
<dbReference type="InterPro" id="IPR013087">
    <property type="entry name" value="Znf_C2H2_type"/>
</dbReference>
<evidence type="ECO:0000256" key="4">
    <source>
        <dbReference type="ARBA" id="ARBA00022771"/>
    </source>
</evidence>
<proteinExistence type="evidence at transcript level"/>
<dbReference type="SUPFAM" id="SSF118310">
    <property type="entry name" value="AN1-like Zinc finger"/>
    <property type="match status" value="2"/>
</dbReference>
<dbReference type="PANTHER" id="PTHR14677">
    <property type="entry name" value="ARSENITE INDUCUBLE RNA ASSOCIATED PROTEIN AIP-1-RELATED"/>
    <property type="match status" value="1"/>
</dbReference>
<dbReference type="AlphaFoldDB" id="A0A5B9MSF1"/>
<feature type="compositionally biased region" description="Polar residues" evidence="8">
    <location>
        <begin position="156"/>
        <end position="173"/>
    </location>
</feature>
<dbReference type="InterPro" id="IPR035896">
    <property type="entry name" value="AN1-like_Znf"/>
</dbReference>
<name>A0A5B9MSF1_CYMEN</name>
<dbReference type="GO" id="GO:0008270">
    <property type="term" value="F:zinc ion binding"/>
    <property type="evidence" value="ECO:0007669"/>
    <property type="project" value="UniProtKB-KW"/>
</dbReference>
<feature type="region of interest" description="Disordered" evidence="8">
    <location>
        <begin position="148"/>
        <end position="173"/>
    </location>
</feature>
<evidence type="ECO:0000256" key="2">
    <source>
        <dbReference type="ARBA" id="ARBA00022723"/>
    </source>
</evidence>
<evidence type="ECO:0000256" key="8">
    <source>
        <dbReference type="SAM" id="MobiDB-lite"/>
    </source>
</evidence>
<keyword evidence="5" id="KW-0862">Zinc</keyword>
<dbReference type="Pfam" id="PF01428">
    <property type="entry name" value="zf-AN1"/>
    <property type="match status" value="2"/>
</dbReference>
<keyword evidence="4 7" id="KW-0863">Zinc-finger</keyword>
<evidence type="ECO:0000256" key="6">
    <source>
        <dbReference type="ARBA" id="ARBA00023016"/>
    </source>
</evidence>
<evidence type="ECO:0000313" key="11">
    <source>
        <dbReference type="EMBL" id="QEG03130.1"/>
    </source>
</evidence>
<dbReference type="SMART" id="SM00154">
    <property type="entry name" value="ZnF_AN1"/>
    <property type="match status" value="2"/>
</dbReference>
<dbReference type="PANTHER" id="PTHR14677:SF27">
    <property type="entry name" value="ZINC FINGER AN1 AND C2H2 DOMAIN-CONTAINING STRESS-ASSOCIATED PROTEIN 11"/>
    <property type="match status" value="1"/>
</dbReference>
<evidence type="ECO:0000256" key="3">
    <source>
        <dbReference type="ARBA" id="ARBA00022737"/>
    </source>
</evidence>
<dbReference type="FunFam" id="4.10.1110.10:FF:000003">
    <property type="entry name" value="AN1-type zinc finger protein 2B isoform X1"/>
    <property type="match status" value="1"/>
</dbReference>
<feature type="domain" description="C2H2-type" evidence="9">
    <location>
        <begin position="260"/>
        <end position="288"/>
    </location>
</feature>
<dbReference type="PROSITE" id="PS51039">
    <property type="entry name" value="ZF_AN1"/>
    <property type="match status" value="2"/>
</dbReference>
<protein>
    <submittedName>
        <fullName evidence="11">Zinc finger AN1 and C2H2 domain-containing stress-associated protein 16-like isoform X1</fullName>
    </submittedName>
</protein>
<reference evidence="11" key="1">
    <citation type="journal article" date="2015" name="PLoS ONE">
        <title>Digital Gene Expression Analysis Based on De Novo Transcriptome Assembly Reveals New Genes Associated with Floral Organ Differentiation of the Orchid Plant Cymbidium ensifolium.</title>
        <authorList>
            <person name="Yang F."/>
            <person name="Zhu G."/>
        </authorList>
    </citation>
    <scope>NUCLEOTIDE SEQUENCE</scope>
</reference>
<dbReference type="InterPro" id="IPR000058">
    <property type="entry name" value="Znf_AN1"/>
</dbReference>
<dbReference type="GO" id="GO:0005737">
    <property type="term" value="C:cytoplasm"/>
    <property type="evidence" value="ECO:0007669"/>
    <property type="project" value="TreeGrafter"/>
</dbReference>
<evidence type="ECO:0000259" key="9">
    <source>
        <dbReference type="PROSITE" id="PS50157"/>
    </source>
</evidence>
<dbReference type="PROSITE" id="PS50157">
    <property type="entry name" value="ZINC_FINGER_C2H2_2"/>
    <property type="match status" value="2"/>
</dbReference>
<dbReference type="SMART" id="SM00355">
    <property type="entry name" value="ZnF_C2H2"/>
    <property type="match status" value="2"/>
</dbReference>
<dbReference type="Pfam" id="PF25403">
    <property type="entry name" value="zf-C2H2_ZFAND2"/>
    <property type="match status" value="1"/>
</dbReference>
<comment type="function">
    <text evidence="1">May be involved in environmental stress response.</text>
</comment>
<keyword evidence="3" id="KW-0677">Repeat</keyword>
<evidence type="ECO:0000256" key="1">
    <source>
        <dbReference type="ARBA" id="ARBA00003732"/>
    </source>
</evidence>